<keyword evidence="8 9" id="KW-0807">Transducer</keyword>
<keyword evidence="6" id="KW-1015">Disulfide bond</keyword>
<dbReference type="PANTHER" id="PTHR24237:SF38">
    <property type="entry name" value="G-PROTEIN COUPLED RECEPTORS FAMILY 1 PROFILE DOMAIN-CONTAINING PROTEIN"/>
    <property type="match status" value="1"/>
</dbReference>
<feature type="transmembrane region" description="Helical" evidence="11">
    <location>
        <begin position="172"/>
        <end position="191"/>
    </location>
</feature>
<feature type="transmembrane region" description="Helical" evidence="11">
    <location>
        <begin position="301"/>
        <end position="321"/>
    </location>
</feature>
<evidence type="ECO:0000256" key="8">
    <source>
        <dbReference type="ARBA" id="ARBA00023224"/>
    </source>
</evidence>
<comment type="subcellular location">
    <subcellularLocation>
        <location evidence="1">Membrane</location>
        <topology evidence="1">Multi-pass membrane protein</topology>
    </subcellularLocation>
</comment>
<comment type="similarity">
    <text evidence="9">Belongs to the G-protein coupled receptor 1 family.</text>
</comment>
<name>A0A4X2LR33_VOMUR</name>
<keyword evidence="5 11" id="KW-0472">Membrane</keyword>
<organism evidence="13 14">
    <name type="scientific">Vombatus ursinus</name>
    <name type="common">Common wombat</name>
    <dbReference type="NCBI Taxonomy" id="29139"/>
    <lineage>
        <taxon>Eukaryota</taxon>
        <taxon>Metazoa</taxon>
        <taxon>Chordata</taxon>
        <taxon>Craniata</taxon>
        <taxon>Vertebrata</taxon>
        <taxon>Euteleostomi</taxon>
        <taxon>Mammalia</taxon>
        <taxon>Metatheria</taxon>
        <taxon>Diprotodontia</taxon>
        <taxon>Vombatidae</taxon>
        <taxon>Vombatus</taxon>
    </lineage>
</organism>
<dbReference type="InterPro" id="IPR000276">
    <property type="entry name" value="GPCR_Rhodpsn"/>
</dbReference>
<dbReference type="Pfam" id="PF00001">
    <property type="entry name" value="7tm_1"/>
    <property type="match status" value="1"/>
</dbReference>
<dbReference type="Ensembl" id="ENSVURT00010027612.1">
    <property type="protein sequence ID" value="ENSVURP00010024251.1"/>
    <property type="gene ID" value="ENSVURG00010018582.1"/>
</dbReference>
<feature type="compositionally biased region" description="Polar residues" evidence="10">
    <location>
        <begin position="399"/>
        <end position="410"/>
    </location>
</feature>
<dbReference type="AlphaFoldDB" id="A0A4X2LR33"/>
<dbReference type="FunFam" id="1.20.1070.10:FF:000017">
    <property type="entry name" value="lysophosphatidic acid receptor 4"/>
    <property type="match status" value="1"/>
</dbReference>
<gene>
    <name evidence="13" type="primary">LOC114037311</name>
</gene>
<feature type="compositionally biased region" description="Low complexity" evidence="10">
    <location>
        <begin position="388"/>
        <end position="398"/>
    </location>
</feature>
<dbReference type="PRINTS" id="PR01157">
    <property type="entry name" value="P2YPURNOCPTR"/>
</dbReference>
<keyword evidence="3 11" id="KW-1133">Transmembrane helix</keyword>
<evidence type="ECO:0000256" key="5">
    <source>
        <dbReference type="ARBA" id="ARBA00023136"/>
    </source>
</evidence>
<evidence type="ECO:0000259" key="12">
    <source>
        <dbReference type="PROSITE" id="PS50262"/>
    </source>
</evidence>
<dbReference type="PROSITE" id="PS00237">
    <property type="entry name" value="G_PROTEIN_RECEP_F1_1"/>
    <property type="match status" value="1"/>
</dbReference>
<dbReference type="GeneTree" id="ENSGT01030000234518"/>
<dbReference type="GO" id="GO:0004930">
    <property type="term" value="F:G protein-coupled receptor activity"/>
    <property type="evidence" value="ECO:0007669"/>
    <property type="project" value="UniProtKB-KW"/>
</dbReference>
<dbReference type="PROSITE" id="PS50262">
    <property type="entry name" value="G_PROTEIN_RECEP_F1_2"/>
    <property type="match status" value="1"/>
</dbReference>
<dbReference type="STRING" id="29139.ENSVURP00010024251"/>
<evidence type="ECO:0000256" key="1">
    <source>
        <dbReference type="ARBA" id="ARBA00004141"/>
    </source>
</evidence>
<dbReference type="PANTHER" id="PTHR24237">
    <property type="entry name" value="G-PROTEIN COUPLED RECEPTOR"/>
    <property type="match status" value="1"/>
</dbReference>
<evidence type="ECO:0000256" key="7">
    <source>
        <dbReference type="ARBA" id="ARBA00023170"/>
    </source>
</evidence>
<feature type="transmembrane region" description="Helical" evidence="11">
    <location>
        <begin position="250"/>
        <end position="280"/>
    </location>
</feature>
<evidence type="ECO:0000256" key="9">
    <source>
        <dbReference type="RuleBase" id="RU000688"/>
    </source>
</evidence>
<evidence type="ECO:0000256" key="11">
    <source>
        <dbReference type="SAM" id="Phobius"/>
    </source>
</evidence>
<dbReference type="InterPro" id="IPR017452">
    <property type="entry name" value="GPCR_Rhodpsn_7TM"/>
</dbReference>
<keyword evidence="2 9" id="KW-0812">Transmembrane</keyword>
<reference evidence="13" key="3">
    <citation type="submission" date="2025-09" db="UniProtKB">
        <authorList>
            <consortium name="Ensembl"/>
        </authorList>
    </citation>
    <scope>IDENTIFICATION</scope>
</reference>
<dbReference type="PRINTS" id="PR00237">
    <property type="entry name" value="GPCRRHODOPSN"/>
</dbReference>
<dbReference type="GO" id="GO:0016020">
    <property type="term" value="C:membrane"/>
    <property type="evidence" value="ECO:0007669"/>
    <property type="project" value="UniProtKB-SubCell"/>
</dbReference>
<evidence type="ECO:0000256" key="3">
    <source>
        <dbReference type="ARBA" id="ARBA00022989"/>
    </source>
</evidence>
<dbReference type="OMA" id="HHRAFTV"/>
<proteinExistence type="inferred from homology"/>
<evidence type="ECO:0000256" key="6">
    <source>
        <dbReference type="ARBA" id="ARBA00023157"/>
    </source>
</evidence>
<feature type="domain" description="G-protein coupled receptors family 1 profile" evidence="12">
    <location>
        <begin position="108"/>
        <end position="365"/>
    </location>
</feature>
<reference evidence="14" key="1">
    <citation type="submission" date="2018-12" db="EMBL/GenBank/DDBJ databases">
        <authorList>
            <person name="Yazar S."/>
        </authorList>
    </citation>
    <scope>NUCLEOTIDE SEQUENCE [LARGE SCALE GENOMIC DNA]</scope>
</reference>
<evidence type="ECO:0000313" key="13">
    <source>
        <dbReference type="Ensembl" id="ENSVURP00010024251.1"/>
    </source>
</evidence>
<dbReference type="SUPFAM" id="SSF81321">
    <property type="entry name" value="Family A G protein-coupled receptor-like"/>
    <property type="match status" value="1"/>
</dbReference>
<sequence>MALSVGGRYPEFLLEGTYLEASFHHFFWVTLESKRLTGPSTAGFLVSFPWVFEQNFFSDDLHPMASSLVNTSNFPLNDSLCSIHQPSLATRVVLSVFYMVLLVIGAFGNIFAIYITSQKKKMNSTDLYLINLAVSDVLFTLALPGRITYYILDFNWPFSDWFCRMTAFMFYMNTYGSVYLMTCISIDRYIAVVHANQSHKFRHAGWAKNISVVVWGLASLQTIPLLFLPLTKKIGDKLSCMEYTSVERILSLPLLLLGGCALGFFGPVGIMLFCYVKITLKLCRIAQENSVRSKKGHRKKACLVILLVLMAVIICFSPYHFNIIQFVIKGLLYQSTCTEQKAFKVSLQVTVCFMNMNCCIDPIIYFFASQAYKKQFLRIFKPRISASFSSTGKTSSETNSNNQEGDSVLA</sequence>
<dbReference type="InterPro" id="IPR047160">
    <property type="entry name" value="GP183-like"/>
</dbReference>
<evidence type="ECO:0000256" key="2">
    <source>
        <dbReference type="ARBA" id="ARBA00022692"/>
    </source>
</evidence>
<dbReference type="GO" id="GO:0008142">
    <property type="term" value="F:oxysterol binding"/>
    <property type="evidence" value="ECO:0007669"/>
    <property type="project" value="InterPro"/>
</dbReference>
<evidence type="ECO:0000256" key="10">
    <source>
        <dbReference type="SAM" id="MobiDB-lite"/>
    </source>
</evidence>
<feature type="region of interest" description="Disordered" evidence="10">
    <location>
        <begin position="388"/>
        <end position="410"/>
    </location>
</feature>
<keyword evidence="7 9" id="KW-0675">Receptor</keyword>
<keyword evidence="4 9" id="KW-0297">G-protein coupled receptor</keyword>
<evidence type="ECO:0000313" key="14">
    <source>
        <dbReference type="Proteomes" id="UP000314987"/>
    </source>
</evidence>
<feature type="transmembrane region" description="Helical" evidence="11">
    <location>
        <begin position="96"/>
        <end position="115"/>
    </location>
</feature>
<keyword evidence="14" id="KW-1185">Reference proteome</keyword>
<feature type="transmembrane region" description="Helical" evidence="11">
    <location>
        <begin position="127"/>
        <end position="152"/>
    </location>
</feature>
<dbReference type="Proteomes" id="UP000314987">
    <property type="component" value="Unassembled WGS sequence"/>
</dbReference>
<feature type="transmembrane region" description="Helical" evidence="11">
    <location>
        <begin position="212"/>
        <end position="230"/>
    </location>
</feature>
<dbReference type="Gene3D" id="1.20.1070.10">
    <property type="entry name" value="Rhodopsin 7-helix transmembrane proteins"/>
    <property type="match status" value="1"/>
</dbReference>
<protein>
    <recommendedName>
        <fullName evidence="12">G-protein coupled receptors family 1 profile domain-containing protein</fullName>
    </recommendedName>
</protein>
<reference evidence="13" key="2">
    <citation type="submission" date="2025-08" db="UniProtKB">
        <authorList>
            <consortium name="Ensembl"/>
        </authorList>
    </citation>
    <scope>IDENTIFICATION</scope>
</reference>
<accession>A0A4X2LR33</accession>
<evidence type="ECO:0000256" key="4">
    <source>
        <dbReference type="ARBA" id="ARBA00023040"/>
    </source>
</evidence>